<keyword evidence="2" id="KW-1185">Reference proteome</keyword>
<evidence type="ECO:0000313" key="2">
    <source>
        <dbReference type="Proteomes" id="UP000186817"/>
    </source>
</evidence>
<protein>
    <submittedName>
        <fullName evidence="1">Uncharacterized protein</fullName>
    </submittedName>
</protein>
<reference evidence="1 2" key="1">
    <citation type="submission" date="2016-02" db="EMBL/GenBank/DDBJ databases">
        <title>Genome analysis of coral dinoflagellate symbionts highlights evolutionary adaptations to a symbiotic lifestyle.</title>
        <authorList>
            <person name="Aranda M."/>
            <person name="Li Y."/>
            <person name="Liew Y.J."/>
            <person name="Baumgarten S."/>
            <person name="Simakov O."/>
            <person name="Wilson M."/>
            <person name="Piel J."/>
            <person name="Ashoor H."/>
            <person name="Bougouffa S."/>
            <person name="Bajic V.B."/>
            <person name="Ryu T."/>
            <person name="Ravasi T."/>
            <person name="Bayer T."/>
            <person name="Micklem G."/>
            <person name="Kim H."/>
            <person name="Bhak J."/>
            <person name="Lajeunesse T.C."/>
            <person name="Voolstra C.R."/>
        </authorList>
    </citation>
    <scope>NUCLEOTIDE SEQUENCE [LARGE SCALE GENOMIC DNA]</scope>
    <source>
        <strain evidence="1 2">CCMP2467</strain>
    </source>
</reference>
<comment type="caution">
    <text evidence="1">The sequence shown here is derived from an EMBL/GenBank/DDBJ whole genome shotgun (WGS) entry which is preliminary data.</text>
</comment>
<proteinExistence type="predicted"/>
<evidence type="ECO:0000313" key="1">
    <source>
        <dbReference type="EMBL" id="OLP82122.1"/>
    </source>
</evidence>
<dbReference type="EMBL" id="LSRX01001222">
    <property type="protein sequence ID" value="OLP82122.1"/>
    <property type="molecule type" value="Genomic_DNA"/>
</dbReference>
<accession>A0A1Q9CGR6</accession>
<sequence length="282" mass="31071">MAAFSPAQERATAAWWNRSHVSSSSSEADTRLADRATQESLMPRHVTARANLCSFATAVLVHHLSCCCVWRFLIAKERMQLVATCQEADGLCLRHVRGQGLPPLPERAAPTWTLARPCSLGRFARGFQLQRRRALDANLAGRLRSLRPVFDRLGAADFEEHVADPAPSSQAEAAILADARRQVQRVDNIYDIVAELSHRLALAELRVQALEAAREALSGLPGRESSIRSECLPSSLESASTRYPPLSCDSARLISLPVPSSWIESRRVPHMMSQAAIFSDLQ</sequence>
<gene>
    <name evidence="1" type="ORF">AK812_SmicGene37241</name>
</gene>
<dbReference type="OrthoDB" id="443876at2759"/>
<name>A0A1Q9CGR6_SYMMI</name>
<organism evidence="1 2">
    <name type="scientific">Symbiodinium microadriaticum</name>
    <name type="common">Dinoflagellate</name>
    <name type="synonym">Zooxanthella microadriatica</name>
    <dbReference type="NCBI Taxonomy" id="2951"/>
    <lineage>
        <taxon>Eukaryota</taxon>
        <taxon>Sar</taxon>
        <taxon>Alveolata</taxon>
        <taxon>Dinophyceae</taxon>
        <taxon>Suessiales</taxon>
        <taxon>Symbiodiniaceae</taxon>
        <taxon>Symbiodinium</taxon>
    </lineage>
</organism>
<dbReference type="Proteomes" id="UP000186817">
    <property type="component" value="Unassembled WGS sequence"/>
</dbReference>
<dbReference type="AlphaFoldDB" id="A0A1Q9CGR6"/>